<proteinExistence type="predicted"/>
<protein>
    <submittedName>
        <fullName evidence="2">Uncharacterized protein</fullName>
    </submittedName>
</protein>
<dbReference type="EMBL" id="FXUV02000023">
    <property type="protein sequence ID" value="SNB69130.1"/>
    <property type="molecule type" value="Genomic_DNA"/>
</dbReference>
<organism evidence="2 3">
    <name type="scientific">Kingella negevensis</name>
    <dbReference type="NCBI Taxonomy" id="1522312"/>
    <lineage>
        <taxon>Bacteria</taxon>
        <taxon>Pseudomonadati</taxon>
        <taxon>Pseudomonadota</taxon>
        <taxon>Betaproteobacteria</taxon>
        <taxon>Neisseriales</taxon>
        <taxon>Neisseriaceae</taxon>
        <taxon>Kingella</taxon>
    </lineage>
</organism>
<dbReference type="Proteomes" id="UP000215450">
    <property type="component" value="Unassembled WGS sequence"/>
</dbReference>
<evidence type="ECO:0000313" key="2">
    <source>
        <dbReference type="EMBL" id="SNB69130.1"/>
    </source>
</evidence>
<evidence type="ECO:0000313" key="1">
    <source>
        <dbReference type="EMBL" id="SMQ12379.1"/>
    </source>
</evidence>
<keyword evidence="3" id="KW-1185">Reference proteome</keyword>
<evidence type="ECO:0000313" key="3">
    <source>
        <dbReference type="Proteomes" id="UP000215450"/>
    </source>
</evidence>
<reference evidence="1" key="1">
    <citation type="submission" date="2017-05" db="EMBL/GenBank/DDBJ databases">
        <authorList>
            <person name="Song R."/>
            <person name="Chenine A.L."/>
            <person name="Ruprecht R.M."/>
        </authorList>
    </citation>
    <scope>NUCLEOTIDE SEQUENCE</scope>
    <source>
        <strain evidence="1">Kingella_eburonensis</strain>
    </source>
</reference>
<name>A0A238TCN6_9NEIS</name>
<gene>
    <name evidence="2" type="ORF">KEBURONENSIS_01246</name>
    <name evidence="1" type="ORF">KEBURONENSIS_01278</name>
</gene>
<dbReference type="AlphaFoldDB" id="A0A238TCN6"/>
<sequence length="65" mass="7275">MLQVFLFAHKSHYFSFRLQNKTSGSLKAQNILFRLPEMVFYLAAEAAGADADVTGAPNHCTWILS</sequence>
<dbReference type="EMBL" id="FXUV01000020">
    <property type="protein sequence ID" value="SMQ12379.1"/>
    <property type="molecule type" value="Genomic_DNA"/>
</dbReference>
<accession>A0A238TCN6</accession>
<reference evidence="2 3" key="2">
    <citation type="submission" date="2017-06" db="EMBL/GenBank/DDBJ databases">
        <authorList>
            <person name="Kim H.J."/>
            <person name="Triplett B.A."/>
        </authorList>
    </citation>
    <scope>NUCLEOTIDE SEQUENCE [LARGE SCALE GENOMIC DNA]</scope>
    <source>
        <strain evidence="2">Kingella_eburonensis</strain>
    </source>
</reference>